<evidence type="ECO:0008006" key="3">
    <source>
        <dbReference type="Google" id="ProtNLM"/>
    </source>
</evidence>
<name>A0ABQ4IBH4_9ACTN</name>
<accession>A0ABQ4IBH4</accession>
<sequence length="69" mass="7737">MACCLRRGGPTQPVDDDNWRAVADVVPRDDQRDFIAPSAARYLLLSLREGVWHSLAVCADEEVVGHVMW</sequence>
<organism evidence="1 2">
    <name type="scientific">Micromonospora gifhornensis</name>
    <dbReference type="NCBI Taxonomy" id="84594"/>
    <lineage>
        <taxon>Bacteria</taxon>
        <taxon>Bacillati</taxon>
        <taxon>Actinomycetota</taxon>
        <taxon>Actinomycetes</taxon>
        <taxon>Micromonosporales</taxon>
        <taxon>Micromonosporaceae</taxon>
        <taxon>Micromonospora</taxon>
    </lineage>
</organism>
<dbReference type="Proteomes" id="UP000647860">
    <property type="component" value="Unassembled WGS sequence"/>
</dbReference>
<gene>
    <name evidence="1" type="ORF">Vgi01_19020</name>
</gene>
<evidence type="ECO:0000313" key="2">
    <source>
        <dbReference type="Proteomes" id="UP000647860"/>
    </source>
</evidence>
<protein>
    <recommendedName>
        <fullName evidence="3">GNAT family N-acetyltransferase</fullName>
    </recommendedName>
</protein>
<evidence type="ECO:0000313" key="1">
    <source>
        <dbReference type="EMBL" id="GIJ15218.1"/>
    </source>
</evidence>
<keyword evidence="2" id="KW-1185">Reference proteome</keyword>
<reference evidence="1 2" key="1">
    <citation type="submission" date="2021-01" db="EMBL/GenBank/DDBJ databases">
        <title>Whole genome shotgun sequence of Verrucosispora gifhornensis NBRC 16317.</title>
        <authorList>
            <person name="Komaki H."/>
            <person name="Tamura T."/>
        </authorList>
    </citation>
    <scope>NUCLEOTIDE SEQUENCE [LARGE SCALE GENOMIC DNA]</scope>
    <source>
        <strain evidence="1 2">NBRC 16317</strain>
    </source>
</reference>
<dbReference type="EMBL" id="BOPA01000014">
    <property type="protein sequence ID" value="GIJ15218.1"/>
    <property type="molecule type" value="Genomic_DNA"/>
</dbReference>
<comment type="caution">
    <text evidence="1">The sequence shown here is derived from an EMBL/GenBank/DDBJ whole genome shotgun (WGS) entry which is preliminary data.</text>
</comment>
<proteinExistence type="predicted"/>